<dbReference type="AlphaFoldDB" id="A0A4Q2VZI6"/>
<proteinExistence type="predicted"/>
<dbReference type="Proteomes" id="UP000290540">
    <property type="component" value="Unassembled WGS sequence"/>
</dbReference>
<comment type="caution">
    <text evidence="1">The sequence shown here is derived from an EMBL/GenBank/DDBJ whole genome shotgun (WGS) entry which is preliminary data.</text>
</comment>
<accession>A0A4Q2VZI6</accession>
<protein>
    <submittedName>
        <fullName evidence="1">Uncharacterized protein</fullName>
    </submittedName>
</protein>
<gene>
    <name evidence="1" type="ORF">BFJ63_vAg5638</name>
</gene>
<name>A0A4Q2VZI6_FUSOX</name>
<evidence type="ECO:0000313" key="2">
    <source>
        <dbReference type="Proteomes" id="UP000290540"/>
    </source>
</evidence>
<organism evidence="1 2">
    <name type="scientific">Fusarium oxysporum f. sp. narcissi</name>
    <dbReference type="NCBI Taxonomy" id="451672"/>
    <lineage>
        <taxon>Eukaryota</taxon>
        <taxon>Fungi</taxon>
        <taxon>Dikarya</taxon>
        <taxon>Ascomycota</taxon>
        <taxon>Pezizomycotina</taxon>
        <taxon>Sordariomycetes</taxon>
        <taxon>Hypocreomycetidae</taxon>
        <taxon>Hypocreales</taxon>
        <taxon>Nectriaceae</taxon>
        <taxon>Fusarium</taxon>
        <taxon>Fusarium oxysporum species complex</taxon>
    </lineage>
</organism>
<sequence length="41" mass="4728">MCGGGELREFGYNKTMWYGSGHGIISNRPTFHTFSKPMIRY</sequence>
<dbReference type="EMBL" id="MQTW01000031">
    <property type="protein sequence ID" value="RYC91628.1"/>
    <property type="molecule type" value="Genomic_DNA"/>
</dbReference>
<evidence type="ECO:0000313" key="1">
    <source>
        <dbReference type="EMBL" id="RYC91628.1"/>
    </source>
</evidence>
<reference evidence="1 2" key="1">
    <citation type="submission" date="2016-12" db="EMBL/GenBank/DDBJ databases">
        <title>Draft genome sequence of Fusarium oxysporum causing rot on Narcissus.</title>
        <authorList>
            <person name="Armitage A.D."/>
            <person name="Taylor A."/>
            <person name="Clarkson J.P."/>
            <person name="Harrison R.J."/>
            <person name="Jackson A.C."/>
        </authorList>
    </citation>
    <scope>NUCLEOTIDE SEQUENCE [LARGE SCALE GENOMIC DNA]</scope>
    <source>
        <strain evidence="1 2">N139</strain>
    </source>
</reference>